<dbReference type="Gene3D" id="3.40.1350.10">
    <property type="match status" value="1"/>
</dbReference>
<dbReference type="PANTHER" id="PTHR34039">
    <property type="entry name" value="UPF0102 PROTEIN YRAN"/>
    <property type="match status" value="1"/>
</dbReference>
<keyword evidence="4" id="KW-1185">Reference proteome</keyword>
<dbReference type="InterPro" id="IPR003509">
    <property type="entry name" value="UPF0102_YraN-like"/>
</dbReference>
<dbReference type="AlphaFoldDB" id="A0A934JKD6"/>
<name>A0A934JKD6_9GAMM</name>
<comment type="similarity">
    <text evidence="1 2">Belongs to the UPF0102 family.</text>
</comment>
<evidence type="ECO:0000256" key="1">
    <source>
        <dbReference type="ARBA" id="ARBA00006738"/>
    </source>
</evidence>
<comment type="caution">
    <text evidence="3">The sequence shown here is derived from an EMBL/GenBank/DDBJ whole genome shotgun (WGS) entry which is preliminary data.</text>
</comment>
<proteinExistence type="inferred from homology"/>
<evidence type="ECO:0000256" key="2">
    <source>
        <dbReference type="HAMAP-Rule" id="MF_00048"/>
    </source>
</evidence>
<dbReference type="HAMAP" id="MF_00048">
    <property type="entry name" value="UPF0102"/>
    <property type="match status" value="1"/>
</dbReference>
<dbReference type="Pfam" id="PF02021">
    <property type="entry name" value="UPF0102"/>
    <property type="match status" value="1"/>
</dbReference>
<dbReference type="RefSeq" id="WP_199467877.1">
    <property type="nucleotide sequence ID" value="NZ_JAEMNX010000008.1"/>
</dbReference>
<dbReference type="PANTHER" id="PTHR34039:SF1">
    <property type="entry name" value="UPF0102 PROTEIN YRAN"/>
    <property type="match status" value="1"/>
</dbReference>
<dbReference type="GO" id="GO:0003676">
    <property type="term" value="F:nucleic acid binding"/>
    <property type="evidence" value="ECO:0007669"/>
    <property type="project" value="InterPro"/>
</dbReference>
<dbReference type="NCBIfam" id="NF009150">
    <property type="entry name" value="PRK12497.1-3"/>
    <property type="match status" value="1"/>
</dbReference>
<dbReference type="InterPro" id="IPR011856">
    <property type="entry name" value="tRNA_endonuc-like_dom_sf"/>
</dbReference>
<sequence>MQPVINFFSKKKQKIAKNNGEKAEQAAEAFLLEQGLKFVTRNFFCRAGEIDLIFLDKDTYVFVEVRFRANSSHGNAAESLGQSKLNKVRKSASLWLQKNNKLDYASRFDAILFDQKIDFQHLTWLKAVF</sequence>
<evidence type="ECO:0000313" key="4">
    <source>
        <dbReference type="Proteomes" id="UP000628710"/>
    </source>
</evidence>
<dbReference type="SUPFAM" id="SSF52980">
    <property type="entry name" value="Restriction endonuclease-like"/>
    <property type="match status" value="1"/>
</dbReference>
<evidence type="ECO:0000313" key="3">
    <source>
        <dbReference type="EMBL" id="MBJ7537735.1"/>
    </source>
</evidence>
<accession>A0A934JKD6</accession>
<organism evidence="3 4">
    <name type="scientific">Marinomonas transparens</name>
    <dbReference type="NCBI Taxonomy" id="2795388"/>
    <lineage>
        <taxon>Bacteria</taxon>
        <taxon>Pseudomonadati</taxon>
        <taxon>Pseudomonadota</taxon>
        <taxon>Gammaproteobacteria</taxon>
        <taxon>Oceanospirillales</taxon>
        <taxon>Oceanospirillaceae</taxon>
        <taxon>Marinomonas</taxon>
    </lineage>
</organism>
<dbReference type="EMBL" id="JAEMNX010000008">
    <property type="protein sequence ID" value="MBJ7537735.1"/>
    <property type="molecule type" value="Genomic_DNA"/>
</dbReference>
<protein>
    <recommendedName>
        <fullName evidence="2">UPF0102 protein I8J31_08635</fullName>
    </recommendedName>
</protein>
<dbReference type="InterPro" id="IPR011335">
    <property type="entry name" value="Restrct_endonuc-II-like"/>
</dbReference>
<reference evidence="3" key="1">
    <citation type="submission" date="2020-12" db="EMBL/GenBank/DDBJ databases">
        <title>Marinomonas arctica sp. nov., a psychrotolerant bacterium isolated from the Arctic.</title>
        <authorList>
            <person name="Zhang Y."/>
        </authorList>
    </citation>
    <scope>NUCLEOTIDE SEQUENCE</scope>
    <source>
        <strain evidence="3">C1424</strain>
    </source>
</reference>
<dbReference type="Proteomes" id="UP000628710">
    <property type="component" value="Unassembled WGS sequence"/>
</dbReference>
<gene>
    <name evidence="3" type="ORF">I8J31_08635</name>
</gene>
<dbReference type="NCBIfam" id="TIGR00252">
    <property type="entry name" value="YraN family protein"/>
    <property type="match status" value="1"/>
</dbReference>
<dbReference type="CDD" id="cd20736">
    <property type="entry name" value="PoNe_Nuclease"/>
    <property type="match status" value="1"/>
</dbReference>